<dbReference type="PANTHER" id="PTHR10938">
    <property type="entry name" value="TRANSLATION INITIATION FACTOR IF-3"/>
    <property type="match status" value="1"/>
</dbReference>
<dbReference type="InterPro" id="IPR036787">
    <property type="entry name" value="T_IF-3_N_sf"/>
</dbReference>
<dbReference type="FunFam" id="3.10.20.80:FF:000002">
    <property type="entry name" value="Mitochondrial translational initiation factor 3"/>
    <property type="match status" value="1"/>
</dbReference>
<evidence type="ECO:0000256" key="1">
    <source>
        <dbReference type="ARBA" id="ARBA00005439"/>
    </source>
</evidence>
<dbReference type="PANTHER" id="PTHR10938:SF0">
    <property type="entry name" value="TRANSLATION INITIATION FACTOR IF-3, MITOCHONDRIAL"/>
    <property type="match status" value="1"/>
</dbReference>
<dbReference type="GO" id="GO:0032790">
    <property type="term" value="P:ribosome disassembly"/>
    <property type="evidence" value="ECO:0007669"/>
    <property type="project" value="TreeGrafter"/>
</dbReference>
<evidence type="ECO:0000256" key="4">
    <source>
        <dbReference type="SAM" id="MobiDB-lite"/>
    </source>
</evidence>
<dbReference type="SUPFAM" id="SSF55200">
    <property type="entry name" value="Translation initiation factor IF3, C-terminal domain"/>
    <property type="match status" value="1"/>
</dbReference>
<reference evidence="7 8" key="1">
    <citation type="submission" date="2020-10" db="EMBL/GenBank/DDBJ databases">
        <title>Pygocentrus nattereri (red-bellied piranha) genome, fPygNat1, primary haplotype.</title>
        <authorList>
            <person name="Myers G."/>
            <person name="Meyer A."/>
            <person name="Karagic N."/>
            <person name="Pippel M."/>
            <person name="Winkler S."/>
            <person name="Tracey A."/>
            <person name="Wood J."/>
            <person name="Formenti G."/>
            <person name="Howe K."/>
            <person name="Fedrigo O."/>
            <person name="Jarvis E.D."/>
        </authorList>
    </citation>
    <scope>NUCLEOTIDE SEQUENCE [LARGE SCALE GENOMIC DNA]</scope>
</reference>
<dbReference type="OrthoDB" id="21573at2759"/>
<proteinExistence type="inferred from homology"/>
<dbReference type="Gene3D" id="3.30.110.10">
    <property type="entry name" value="Translation initiation factor 3 (IF-3), C-terminal domain"/>
    <property type="match status" value="1"/>
</dbReference>
<protein>
    <recommendedName>
        <fullName evidence="6">Translation initiation factor 3 N-terminal domain-containing protein</fullName>
    </recommendedName>
</protein>
<feature type="signal peptide" evidence="5">
    <location>
        <begin position="1"/>
        <end position="16"/>
    </location>
</feature>
<comment type="similarity">
    <text evidence="1">Belongs to the IF-3 family.</text>
</comment>
<keyword evidence="5" id="KW-0732">Signal</keyword>
<dbReference type="SUPFAM" id="SSF54364">
    <property type="entry name" value="Translation initiation factor IF3, N-terminal domain"/>
    <property type="match status" value="1"/>
</dbReference>
<dbReference type="GO" id="GO:0005739">
    <property type="term" value="C:mitochondrion"/>
    <property type="evidence" value="ECO:0007669"/>
    <property type="project" value="TreeGrafter"/>
</dbReference>
<keyword evidence="8" id="KW-1185">Reference proteome</keyword>
<dbReference type="CTD" id="219402"/>
<dbReference type="OMA" id="SAGCVRW"/>
<dbReference type="GO" id="GO:0070124">
    <property type="term" value="P:mitochondrial translational initiation"/>
    <property type="evidence" value="ECO:0007669"/>
    <property type="project" value="TreeGrafter"/>
</dbReference>
<evidence type="ECO:0000313" key="7">
    <source>
        <dbReference type="Ensembl" id="ENSPNAP00000037885.1"/>
    </source>
</evidence>
<dbReference type="GO" id="GO:0043022">
    <property type="term" value="F:ribosome binding"/>
    <property type="evidence" value="ECO:0007669"/>
    <property type="project" value="TreeGrafter"/>
</dbReference>
<reference evidence="7" key="2">
    <citation type="submission" date="2025-08" db="UniProtKB">
        <authorList>
            <consortium name="Ensembl"/>
        </authorList>
    </citation>
    <scope>IDENTIFICATION</scope>
</reference>
<evidence type="ECO:0000256" key="2">
    <source>
        <dbReference type="ARBA" id="ARBA00022540"/>
    </source>
</evidence>
<dbReference type="RefSeq" id="XP_017558413.1">
    <property type="nucleotide sequence ID" value="XM_017702924.2"/>
</dbReference>
<dbReference type="InterPro" id="IPR001288">
    <property type="entry name" value="Translation_initiation_fac_3"/>
</dbReference>
<evidence type="ECO:0000256" key="3">
    <source>
        <dbReference type="ARBA" id="ARBA00022917"/>
    </source>
</evidence>
<evidence type="ECO:0000313" key="8">
    <source>
        <dbReference type="Proteomes" id="UP001501920"/>
    </source>
</evidence>
<dbReference type="InterPro" id="IPR036788">
    <property type="entry name" value="T_IF-3_C_sf"/>
</dbReference>
<dbReference type="NCBIfam" id="TIGR00168">
    <property type="entry name" value="infC"/>
    <property type="match status" value="1"/>
</dbReference>
<dbReference type="AlphaFoldDB" id="A0A3B4EPL0"/>
<dbReference type="Proteomes" id="UP001501920">
    <property type="component" value="Chromosome 23"/>
</dbReference>
<keyword evidence="3" id="KW-0648">Protein biosynthesis</keyword>
<evidence type="ECO:0000259" key="6">
    <source>
        <dbReference type="Pfam" id="PF05198"/>
    </source>
</evidence>
<dbReference type="GeneID" id="108430439"/>
<reference evidence="7" key="3">
    <citation type="submission" date="2025-09" db="UniProtKB">
        <authorList>
            <consortium name="Ensembl"/>
        </authorList>
    </citation>
    <scope>IDENTIFICATION</scope>
</reference>
<accession>A0A3B4EPL0</accession>
<gene>
    <name evidence="7" type="primary">MTIF3</name>
</gene>
<dbReference type="GO" id="GO:0003743">
    <property type="term" value="F:translation initiation factor activity"/>
    <property type="evidence" value="ECO:0007669"/>
    <property type="project" value="UniProtKB-KW"/>
</dbReference>
<evidence type="ECO:0000256" key="5">
    <source>
        <dbReference type="SAM" id="SignalP"/>
    </source>
</evidence>
<feature type="chain" id="PRO_5017332213" description="Translation initiation factor 3 N-terminal domain-containing protein" evidence="5">
    <location>
        <begin position="17"/>
        <end position="288"/>
    </location>
</feature>
<dbReference type="Gene3D" id="3.10.20.80">
    <property type="entry name" value="Translation initiation factor 3 (IF-3), N-terminal domain"/>
    <property type="match status" value="1"/>
</dbReference>
<dbReference type="InterPro" id="IPR019814">
    <property type="entry name" value="Translation_initiation_fac_3_N"/>
</dbReference>
<dbReference type="GeneTree" id="ENSGT00390000014424"/>
<dbReference type="Ensembl" id="ENSPNAT00000034787.2">
    <property type="protein sequence ID" value="ENSPNAP00000037885.1"/>
    <property type="gene ID" value="ENSPNAG00000029978.2"/>
</dbReference>
<dbReference type="STRING" id="42514.ENSPNAP00000037885"/>
<feature type="domain" description="Translation initiation factor 3 N-terminal" evidence="6">
    <location>
        <begin position="88"/>
        <end position="156"/>
    </location>
</feature>
<name>A0A3B4EPL0_PYGNA</name>
<feature type="region of interest" description="Disordered" evidence="4">
    <location>
        <begin position="58"/>
        <end position="83"/>
    </location>
</feature>
<keyword evidence="2" id="KW-0396">Initiation factor</keyword>
<feature type="region of interest" description="Disordered" evidence="4">
    <location>
        <begin position="248"/>
        <end position="288"/>
    </location>
</feature>
<organism evidence="7 8">
    <name type="scientific">Pygocentrus nattereri</name>
    <name type="common">Red-bellied piranha</name>
    <dbReference type="NCBI Taxonomy" id="42514"/>
    <lineage>
        <taxon>Eukaryota</taxon>
        <taxon>Metazoa</taxon>
        <taxon>Chordata</taxon>
        <taxon>Craniata</taxon>
        <taxon>Vertebrata</taxon>
        <taxon>Euteleostomi</taxon>
        <taxon>Actinopterygii</taxon>
        <taxon>Neopterygii</taxon>
        <taxon>Teleostei</taxon>
        <taxon>Ostariophysi</taxon>
        <taxon>Characiformes</taxon>
        <taxon>Characoidei</taxon>
        <taxon>Pygocentrus</taxon>
    </lineage>
</organism>
<dbReference type="Pfam" id="PF05198">
    <property type="entry name" value="IF3_N"/>
    <property type="match status" value="1"/>
</dbReference>
<sequence>MTLGCLRLVLCHAARGACHPVRSTSPVTLLLPHKPQPCKPLSAYLGMTVQQWNPFSTAVGGSEETEESEPQKKKKKQDPKARVTIGSVGRKIHQRHLQLLGEDGGDLGVMHRADALRLMDEKGLKMVPINEHSDPPVFRLMSGKQIHEEQMKLREKQKAKAAGSVQVKELTMSSDIAPHDLDTKLRQVAHWLDKKHHIRLTLKAGGGSSSDTALDTLLDQMVEKMSVPVGFVSKTRIIREGRAAMCILRPPSGKELQKQGAKTSKPEPGPQKPASTSQPDRSEDSQQQ</sequence>